<feature type="region of interest" description="Disordered" evidence="1">
    <location>
        <begin position="40"/>
        <end position="61"/>
    </location>
</feature>
<accession>A0A645D7Y2</accession>
<protein>
    <submittedName>
        <fullName evidence="2">Uncharacterized protein</fullName>
    </submittedName>
</protein>
<evidence type="ECO:0000313" key="2">
    <source>
        <dbReference type="EMBL" id="MPM85053.1"/>
    </source>
</evidence>
<comment type="caution">
    <text evidence="2">The sequence shown here is derived from an EMBL/GenBank/DDBJ whole genome shotgun (WGS) entry which is preliminary data.</text>
</comment>
<proteinExistence type="predicted"/>
<feature type="compositionally biased region" description="Acidic residues" evidence="1">
    <location>
        <begin position="42"/>
        <end position="52"/>
    </location>
</feature>
<organism evidence="2">
    <name type="scientific">bioreactor metagenome</name>
    <dbReference type="NCBI Taxonomy" id="1076179"/>
    <lineage>
        <taxon>unclassified sequences</taxon>
        <taxon>metagenomes</taxon>
        <taxon>ecological metagenomes</taxon>
    </lineage>
</organism>
<dbReference type="AlphaFoldDB" id="A0A645D7Y2"/>
<evidence type="ECO:0000256" key="1">
    <source>
        <dbReference type="SAM" id="MobiDB-lite"/>
    </source>
</evidence>
<reference evidence="2" key="1">
    <citation type="submission" date="2019-08" db="EMBL/GenBank/DDBJ databases">
        <authorList>
            <person name="Kucharzyk K."/>
            <person name="Murdoch R.W."/>
            <person name="Higgins S."/>
            <person name="Loffler F."/>
        </authorList>
    </citation>
    <scope>NUCLEOTIDE SEQUENCE</scope>
</reference>
<sequence>MHRGEPVTLHRHGRLGDNDGVLGHGVRLEGVDLFLEARGQAEDDGDTDDADAGSERSQKSPALFAPDVVIGELQRDRKIHVGLLQAETVWGRCLTERIAVRDDLSVLKTNQPVGILFCDRDVVGYHHDQPVARDLLYQVHDLAAGLCVQGPRWLVA</sequence>
<dbReference type="EMBL" id="VSSQ01033457">
    <property type="protein sequence ID" value="MPM85053.1"/>
    <property type="molecule type" value="Genomic_DNA"/>
</dbReference>
<name>A0A645D7Y2_9ZZZZ</name>
<gene>
    <name evidence="2" type="ORF">SDC9_132130</name>
</gene>